<dbReference type="AlphaFoldDB" id="A0A8S2J1B3"/>
<evidence type="ECO:0000259" key="1">
    <source>
        <dbReference type="Pfam" id="PF02880"/>
    </source>
</evidence>
<proteinExistence type="predicted"/>
<reference evidence="2" key="1">
    <citation type="submission" date="2021-02" db="EMBL/GenBank/DDBJ databases">
        <authorList>
            <person name="Nowell W R."/>
        </authorList>
    </citation>
    <scope>NUCLEOTIDE SEQUENCE</scope>
</reference>
<comment type="caution">
    <text evidence="2">The sequence shown here is derived from an EMBL/GenBank/DDBJ whole genome shotgun (WGS) entry which is preliminary data.</text>
</comment>
<evidence type="ECO:0000313" key="3">
    <source>
        <dbReference type="Proteomes" id="UP000681720"/>
    </source>
</evidence>
<dbReference type="InterPro" id="IPR016055">
    <property type="entry name" value="A-D-PHexomutase_a/b/a-I/II/III"/>
</dbReference>
<evidence type="ECO:0000313" key="2">
    <source>
        <dbReference type="EMBL" id="CAF3788960.1"/>
    </source>
</evidence>
<organism evidence="2 3">
    <name type="scientific">Rotaria magnacalcarata</name>
    <dbReference type="NCBI Taxonomy" id="392030"/>
    <lineage>
        <taxon>Eukaryota</taxon>
        <taxon>Metazoa</taxon>
        <taxon>Spiralia</taxon>
        <taxon>Gnathifera</taxon>
        <taxon>Rotifera</taxon>
        <taxon>Eurotatoria</taxon>
        <taxon>Bdelloidea</taxon>
        <taxon>Philodinida</taxon>
        <taxon>Philodinidae</taxon>
        <taxon>Rotaria</taxon>
    </lineage>
</organism>
<dbReference type="Gene3D" id="3.40.120.10">
    <property type="entry name" value="Alpha-D-Glucose-1,6-Bisphosphate, subunit A, domain 3"/>
    <property type="match status" value="1"/>
</dbReference>
<name>A0A8S2J1B3_9BILA</name>
<dbReference type="GO" id="GO:0005975">
    <property type="term" value="P:carbohydrate metabolic process"/>
    <property type="evidence" value="ECO:0007669"/>
    <property type="project" value="InterPro"/>
</dbReference>
<dbReference type="Pfam" id="PF02880">
    <property type="entry name" value="PGM_PMM_III"/>
    <property type="match status" value="1"/>
</dbReference>
<protein>
    <recommendedName>
        <fullName evidence="1">Alpha-D-phosphohexomutase alpha/beta/alpha domain-containing protein</fullName>
    </recommendedName>
</protein>
<dbReference type="GO" id="GO:0016868">
    <property type="term" value="F:intramolecular phosphotransferase activity"/>
    <property type="evidence" value="ECO:0007669"/>
    <property type="project" value="InterPro"/>
</dbReference>
<dbReference type="SUPFAM" id="SSF53738">
    <property type="entry name" value="Phosphoglucomutase, first 3 domains"/>
    <property type="match status" value="1"/>
</dbReference>
<gene>
    <name evidence="2" type="ORF">GIL414_LOCUS442</name>
</gene>
<accession>A0A8S2J1B3</accession>
<dbReference type="EMBL" id="CAJOBJ010000048">
    <property type="protein sequence ID" value="CAF3788960.1"/>
    <property type="molecule type" value="Genomic_DNA"/>
</dbReference>
<feature type="domain" description="Alpha-D-phosphohexomutase alpha/beta/alpha" evidence="1">
    <location>
        <begin position="1"/>
        <end position="52"/>
    </location>
</feature>
<dbReference type="Proteomes" id="UP000681720">
    <property type="component" value="Unassembled WGS sequence"/>
</dbReference>
<sequence>MTKSRINFGGENSGHIILGDFGSTGDGLAVGLLIATILRQSHSKASKILKVFDEMPQVKDEVLYDGQITDVQWDIIQKSADQRQEQLKSEGGSVIVRSLQKRLLSE</sequence>
<dbReference type="InterPro" id="IPR005846">
    <property type="entry name" value="A-D-PHexomutase_a/b/a-III"/>
</dbReference>